<dbReference type="Gene3D" id="3.40.630.30">
    <property type="match status" value="1"/>
</dbReference>
<dbReference type="Pfam" id="PF00583">
    <property type="entry name" value="Acetyltransf_1"/>
    <property type="match status" value="1"/>
</dbReference>
<keyword evidence="2" id="KW-0012">Acyltransferase</keyword>
<evidence type="ECO:0000313" key="5">
    <source>
        <dbReference type="Proteomes" id="UP000198552"/>
    </source>
</evidence>
<dbReference type="RefSeq" id="WP_091566064.1">
    <property type="nucleotide sequence ID" value="NZ_FNHP01000001.1"/>
</dbReference>
<dbReference type="InterPro" id="IPR016181">
    <property type="entry name" value="Acyl_CoA_acyltransferase"/>
</dbReference>
<dbReference type="STRING" id="1527607.SAMN05428957_101403"/>
<dbReference type="CDD" id="cd04301">
    <property type="entry name" value="NAT_SF"/>
    <property type="match status" value="1"/>
</dbReference>
<dbReference type="OrthoDB" id="9799601at2"/>
<keyword evidence="1 4" id="KW-0808">Transferase</keyword>
<protein>
    <submittedName>
        <fullName evidence="4">Acetyltransferase (GNAT) family protein</fullName>
    </submittedName>
</protein>
<keyword evidence="5" id="KW-1185">Reference proteome</keyword>
<dbReference type="InterPro" id="IPR000182">
    <property type="entry name" value="GNAT_dom"/>
</dbReference>
<dbReference type="InterPro" id="IPR050832">
    <property type="entry name" value="Bact_Acetyltransf"/>
</dbReference>
<proteinExistence type="predicted"/>
<dbReference type="PROSITE" id="PS51186">
    <property type="entry name" value="GNAT"/>
    <property type="match status" value="1"/>
</dbReference>
<evidence type="ECO:0000256" key="2">
    <source>
        <dbReference type="ARBA" id="ARBA00023315"/>
    </source>
</evidence>
<dbReference type="PANTHER" id="PTHR43877">
    <property type="entry name" value="AMINOALKYLPHOSPHONATE N-ACETYLTRANSFERASE-RELATED-RELATED"/>
    <property type="match status" value="1"/>
</dbReference>
<reference evidence="5" key="1">
    <citation type="submission" date="2016-10" db="EMBL/GenBank/DDBJ databases">
        <authorList>
            <person name="Varghese N."/>
            <person name="Submissions S."/>
        </authorList>
    </citation>
    <scope>NUCLEOTIDE SEQUENCE [LARGE SCALE GENOMIC DNA]</scope>
    <source>
        <strain evidence="5">EPL6</strain>
    </source>
</reference>
<name>A0A1G9PGU6_9BURK</name>
<evidence type="ECO:0000256" key="1">
    <source>
        <dbReference type="ARBA" id="ARBA00022679"/>
    </source>
</evidence>
<feature type="domain" description="N-acetyltransferase" evidence="3">
    <location>
        <begin position="5"/>
        <end position="168"/>
    </location>
</feature>
<accession>A0A1G9PGU6</accession>
<evidence type="ECO:0000259" key="3">
    <source>
        <dbReference type="PROSITE" id="PS51186"/>
    </source>
</evidence>
<sequence>MTGPLTVRRVDYGDARDVQALVELLDAYACDPAGGGKPLDPHVRAGLPQALHARSDAFSVIAWMQEVPDAPPCPVGLVNCFEGFSTFACRPLVNVHDLAVLPRWRGRGVAAQMLELVEVIARERGACKLTLEVLAGNAPALRAYARAGFAGYALDPAMGQAQFLQKIL</sequence>
<dbReference type="GO" id="GO:0016747">
    <property type="term" value="F:acyltransferase activity, transferring groups other than amino-acyl groups"/>
    <property type="evidence" value="ECO:0007669"/>
    <property type="project" value="InterPro"/>
</dbReference>
<dbReference type="AlphaFoldDB" id="A0A1G9PGU6"/>
<dbReference type="Proteomes" id="UP000198552">
    <property type="component" value="Unassembled WGS sequence"/>
</dbReference>
<organism evidence="4 5">
    <name type="scientific">Oryzisolibacter propanilivorax</name>
    <dbReference type="NCBI Taxonomy" id="1527607"/>
    <lineage>
        <taxon>Bacteria</taxon>
        <taxon>Pseudomonadati</taxon>
        <taxon>Pseudomonadota</taxon>
        <taxon>Betaproteobacteria</taxon>
        <taxon>Burkholderiales</taxon>
        <taxon>Comamonadaceae</taxon>
        <taxon>Oryzisolibacter</taxon>
    </lineage>
</organism>
<dbReference type="EMBL" id="FNHP01000001">
    <property type="protein sequence ID" value="SDL97959.1"/>
    <property type="molecule type" value="Genomic_DNA"/>
</dbReference>
<evidence type="ECO:0000313" key="4">
    <source>
        <dbReference type="EMBL" id="SDL97959.1"/>
    </source>
</evidence>
<dbReference type="SUPFAM" id="SSF55729">
    <property type="entry name" value="Acyl-CoA N-acyltransferases (Nat)"/>
    <property type="match status" value="1"/>
</dbReference>
<gene>
    <name evidence="4" type="ORF">SAMN05428957_101403</name>
</gene>
<dbReference type="PANTHER" id="PTHR43877:SF2">
    <property type="entry name" value="AMINOALKYLPHOSPHONATE N-ACETYLTRANSFERASE-RELATED"/>
    <property type="match status" value="1"/>
</dbReference>